<keyword evidence="3" id="KW-1185">Reference proteome</keyword>
<name>A0A210PHA7_MIZYE</name>
<evidence type="ECO:0000256" key="1">
    <source>
        <dbReference type="SAM" id="MobiDB-lite"/>
    </source>
</evidence>
<evidence type="ECO:0000313" key="3">
    <source>
        <dbReference type="Proteomes" id="UP000242188"/>
    </source>
</evidence>
<gene>
    <name evidence="2" type="ORF">KP79_PYT04952</name>
</gene>
<comment type="caution">
    <text evidence="2">The sequence shown here is derived from an EMBL/GenBank/DDBJ whole genome shotgun (WGS) entry which is preliminary data.</text>
</comment>
<sequence>MTTSPFDLLSVECDMDCDQDMTQVPGWDKLDVRAQPTLMLHLSDSCPCECFLQTATSPCVSPSEDELATILDDNLDMVCYENDSFLYEMLNEMSLVADDFTESNSPSTDSVTQTLDEGLPNGQSLIDFLSDPYIGGDVSSSPDSSEWSSSSPLSSSVSSSDSLDFDDMFPVSPNPPERKSCLTPHRKRKHSDVSQDAVKRKCCHGDELFSTLDRITSQPIVSDVNEIKYGFYVTCEDV</sequence>
<feature type="region of interest" description="Disordered" evidence="1">
    <location>
        <begin position="137"/>
        <end position="193"/>
    </location>
</feature>
<feature type="compositionally biased region" description="Low complexity" evidence="1">
    <location>
        <begin position="137"/>
        <end position="162"/>
    </location>
</feature>
<dbReference type="OrthoDB" id="10497835at2759"/>
<dbReference type="EMBL" id="NEDP02076701">
    <property type="protein sequence ID" value="OWF35871.1"/>
    <property type="molecule type" value="Genomic_DNA"/>
</dbReference>
<accession>A0A210PHA7</accession>
<dbReference type="Proteomes" id="UP000242188">
    <property type="component" value="Unassembled WGS sequence"/>
</dbReference>
<evidence type="ECO:0000313" key="2">
    <source>
        <dbReference type="EMBL" id="OWF35871.1"/>
    </source>
</evidence>
<proteinExistence type="predicted"/>
<organism evidence="2 3">
    <name type="scientific">Mizuhopecten yessoensis</name>
    <name type="common">Japanese scallop</name>
    <name type="synonym">Patinopecten yessoensis</name>
    <dbReference type="NCBI Taxonomy" id="6573"/>
    <lineage>
        <taxon>Eukaryota</taxon>
        <taxon>Metazoa</taxon>
        <taxon>Spiralia</taxon>
        <taxon>Lophotrochozoa</taxon>
        <taxon>Mollusca</taxon>
        <taxon>Bivalvia</taxon>
        <taxon>Autobranchia</taxon>
        <taxon>Pteriomorphia</taxon>
        <taxon>Pectinida</taxon>
        <taxon>Pectinoidea</taxon>
        <taxon>Pectinidae</taxon>
        <taxon>Mizuhopecten</taxon>
    </lineage>
</organism>
<dbReference type="AlphaFoldDB" id="A0A210PHA7"/>
<reference evidence="2 3" key="1">
    <citation type="journal article" date="2017" name="Nat. Ecol. Evol.">
        <title>Scallop genome provides insights into evolution of bilaterian karyotype and development.</title>
        <authorList>
            <person name="Wang S."/>
            <person name="Zhang J."/>
            <person name="Jiao W."/>
            <person name="Li J."/>
            <person name="Xun X."/>
            <person name="Sun Y."/>
            <person name="Guo X."/>
            <person name="Huan P."/>
            <person name="Dong B."/>
            <person name="Zhang L."/>
            <person name="Hu X."/>
            <person name="Sun X."/>
            <person name="Wang J."/>
            <person name="Zhao C."/>
            <person name="Wang Y."/>
            <person name="Wang D."/>
            <person name="Huang X."/>
            <person name="Wang R."/>
            <person name="Lv J."/>
            <person name="Li Y."/>
            <person name="Zhang Z."/>
            <person name="Liu B."/>
            <person name="Lu W."/>
            <person name="Hui Y."/>
            <person name="Liang J."/>
            <person name="Zhou Z."/>
            <person name="Hou R."/>
            <person name="Li X."/>
            <person name="Liu Y."/>
            <person name="Li H."/>
            <person name="Ning X."/>
            <person name="Lin Y."/>
            <person name="Zhao L."/>
            <person name="Xing Q."/>
            <person name="Dou J."/>
            <person name="Li Y."/>
            <person name="Mao J."/>
            <person name="Guo H."/>
            <person name="Dou H."/>
            <person name="Li T."/>
            <person name="Mu C."/>
            <person name="Jiang W."/>
            <person name="Fu Q."/>
            <person name="Fu X."/>
            <person name="Miao Y."/>
            <person name="Liu J."/>
            <person name="Yu Q."/>
            <person name="Li R."/>
            <person name="Liao H."/>
            <person name="Li X."/>
            <person name="Kong Y."/>
            <person name="Jiang Z."/>
            <person name="Chourrout D."/>
            <person name="Li R."/>
            <person name="Bao Z."/>
        </authorList>
    </citation>
    <scope>NUCLEOTIDE SEQUENCE [LARGE SCALE GENOMIC DNA]</scope>
    <source>
        <strain evidence="2 3">PY_sf001</strain>
    </source>
</reference>
<protein>
    <submittedName>
        <fullName evidence="2">Uncharacterized protein</fullName>
    </submittedName>
</protein>